<name>A0A6J8EU05_MYTCO</name>
<protein>
    <submittedName>
        <fullName evidence="4">CD109</fullName>
    </submittedName>
</protein>
<evidence type="ECO:0000256" key="1">
    <source>
        <dbReference type="ARBA" id="ARBA00022729"/>
    </source>
</evidence>
<reference evidence="4 5" key="1">
    <citation type="submission" date="2020-06" db="EMBL/GenBank/DDBJ databases">
        <authorList>
            <person name="Li R."/>
            <person name="Bekaert M."/>
        </authorList>
    </citation>
    <scope>NUCLEOTIDE SEQUENCE [LARGE SCALE GENOMIC DNA]</scope>
    <source>
        <strain evidence="5">wild</strain>
    </source>
</reference>
<evidence type="ECO:0000313" key="5">
    <source>
        <dbReference type="Proteomes" id="UP000507470"/>
    </source>
</evidence>
<dbReference type="AlphaFoldDB" id="A0A6J8EU05"/>
<dbReference type="PANTHER" id="PTHR11412">
    <property type="entry name" value="MACROGLOBULIN / COMPLEMENT"/>
    <property type="match status" value="1"/>
</dbReference>
<dbReference type="Gene3D" id="2.60.40.2950">
    <property type="match status" value="1"/>
</dbReference>
<dbReference type="Proteomes" id="UP000507470">
    <property type="component" value="Unassembled WGS sequence"/>
</dbReference>
<dbReference type="EMBL" id="CACVKT020009742">
    <property type="protein sequence ID" value="CAC5423182.1"/>
    <property type="molecule type" value="Genomic_DNA"/>
</dbReference>
<keyword evidence="5" id="KW-1185">Reference proteome</keyword>
<evidence type="ECO:0000313" key="4">
    <source>
        <dbReference type="EMBL" id="CAC5423182.1"/>
    </source>
</evidence>
<evidence type="ECO:0000256" key="3">
    <source>
        <dbReference type="SAM" id="SignalP"/>
    </source>
</evidence>
<accession>A0A6J8EU05</accession>
<keyword evidence="1 3" id="KW-0732">Signal</keyword>
<feature type="chain" id="PRO_5026757072" evidence="3">
    <location>
        <begin position="16"/>
        <end position="182"/>
    </location>
</feature>
<evidence type="ECO:0000256" key="2">
    <source>
        <dbReference type="ARBA" id="ARBA00022966"/>
    </source>
</evidence>
<keyword evidence="2" id="KW-0882">Thioester bond</keyword>
<feature type="signal peptide" evidence="3">
    <location>
        <begin position="1"/>
        <end position="15"/>
    </location>
</feature>
<dbReference type="InterPro" id="IPR050473">
    <property type="entry name" value="A2M/Complement_sys"/>
</dbReference>
<dbReference type="OrthoDB" id="9998011at2759"/>
<dbReference type="PANTHER" id="PTHR11412:SF136">
    <property type="entry name" value="CD109 ANTIGEN"/>
    <property type="match status" value="1"/>
</dbReference>
<gene>
    <name evidence="4" type="ORF">MCOR_55181</name>
</gene>
<organism evidence="4 5">
    <name type="scientific">Mytilus coruscus</name>
    <name type="common">Sea mussel</name>
    <dbReference type="NCBI Taxonomy" id="42192"/>
    <lineage>
        <taxon>Eukaryota</taxon>
        <taxon>Metazoa</taxon>
        <taxon>Spiralia</taxon>
        <taxon>Lophotrochozoa</taxon>
        <taxon>Mollusca</taxon>
        <taxon>Bivalvia</taxon>
        <taxon>Autobranchia</taxon>
        <taxon>Pteriomorphia</taxon>
        <taxon>Mytilida</taxon>
        <taxon>Mytiloidea</taxon>
        <taxon>Mytilidae</taxon>
        <taxon>Mytilinae</taxon>
        <taxon>Mytilus</taxon>
    </lineage>
</organism>
<sequence>MRLFVLLAVVTAAIAEDTYVIITPTDIRPGVALSINVNILKASSDVSVQAQLTRSTDKVPIGTAHGTFQQGQAQLIKLKLVQHSEHFNRVSSTDRVKISTAHGTFQEGTPKLLEVQVPDNLHSGGYEIEVTGSGGLVFTNKTDLTYQSKGISIFIQTDKAMYKPGQTGDLYIPLQNIFIHTD</sequence>
<proteinExistence type="predicted"/>